<keyword evidence="3 9" id="KW-1003">Cell membrane</keyword>
<dbReference type="NCBIfam" id="TIGR01411">
    <property type="entry name" value="tatAE"/>
    <property type="match status" value="1"/>
</dbReference>
<keyword evidence="2 9" id="KW-0813">Transport</keyword>
<dbReference type="KEGG" id="ccjz:ccrud_13760"/>
<dbReference type="Proteomes" id="UP000076929">
    <property type="component" value="Chromosome"/>
</dbReference>
<dbReference type="RefSeq" id="WP_066569146.1">
    <property type="nucleotide sequence ID" value="NZ_CP015622.1"/>
</dbReference>
<evidence type="ECO:0000256" key="2">
    <source>
        <dbReference type="ARBA" id="ARBA00022448"/>
    </source>
</evidence>
<dbReference type="AlphaFoldDB" id="A0A172QX01"/>
<keyword evidence="4 9" id="KW-0812">Transmembrane</keyword>
<comment type="subcellular location">
    <subcellularLocation>
        <location evidence="1 9">Cell membrane</location>
        <topology evidence="1 9">Single-pass membrane protein</topology>
    </subcellularLocation>
</comment>
<comment type="subunit">
    <text evidence="9">The Tat system comprises two distinct complexes: a TatABC complex, containing multiple copies of TatA, TatB and TatC subunits, and a separate TatA complex, containing only TatA subunits. Substrates initially bind to the TatABC complex, which probably triggers association of the separate TatA complex to form the active translocon.</text>
</comment>
<evidence type="ECO:0000256" key="6">
    <source>
        <dbReference type="ARBA" id="ARBA00022989"/>
    </source>
</evidence>
<gene>
    <name evidence="9" type="primary">tatA</name>
    <name evidence="10" type="ORF">ccrud_13760</name>
</gene>
<evidence type="ECO:0000256" key="4">
    <source>
        <dbReference type="ARBA" id="ARBA00022692"/>
    </source>
</evidence>
<proteinExistence type="inferred from homology"/>
<evidence type="ECO:0000256" key="3">
    <source>
        <dbReference type="ARBA" id="ARBA00022475"/>
    </source>
</evidence>
<dbReference type="PANTHER" id="PTHR42982:SF8">
    <property type="entry name" value="SEC-INDEPENDENT PROTEIN TRANSLOCASE PROTEIN TATA"/>
    <property type="match status" value="1"/>
</dbReference>
<keyword evidence="6 9" id="KW-1133">Transmembrane helix</keyword>
<dbReference type="InterPro" id="IPR003369">
    <property type="entry name" value="TatA/B/E"/>
</dbReference>
<dbReference type="InterPro" id="IPR006312">
    <property type="entry name" value="TatA/E"/>
</dbReference>
<dbReference type="Gene3D" id="1.20.5.3310">
    <property type="match status" value="1"/>
</dbReference>
<evidence type="ECO:0000256" key="5">
    <source>
        <dbReference type="ARBA" id="ARBA00022927"/>
    </source>
</evidence>
<protein>
    <recommendedName>
        <fullName evidence="9">Sec-independent protein translocase protein TatA</fullName>
    </recommendedName>
</protein>
<dbReference type="HAMAP" id="MF_00236">
    <property type="entry name" value="TatA_E"/>
    <property type="match status" value="1"/>
</dbReference>
<comment type="similarity">
    <text evidence="9">Belongs to the TatA/E family.</text>
</comment>
<dbReference type="GO" id="GO:0043953">
    <property type="term" value="P:protein transport by the Tat complex"/>
    <property type="evidence" value="ECO:0007669"/>
    <property type="project" value="UniProtKB-UniRule"/>
</dbReference>
<keyword evidence="7 9" id="KW-0811">Translocation</keyword>
<evidence type="ECO:0000256" key="7">
    <source>
        <dbReference type="ARBA" id="ARBA00023010"/>
    </source>
</evidence>
<dbReference type="STRING" id="1652495.ccrud_13760"/>
<evidence type="ECO:0000256" key="9">
    <source>
        <dbReference type="HAMAP-Rule" id="MF_00236"/>
    </source>
</evidence>
<dbReference type="NCBIfam" id="NF001854">
    <property type="entry name" value="PRK00575.1"/>
    <property type="match status" value="1"/>
</dbReference>
<name>A0A172QX01_9CORY</name>
<keyword evidence="11" id="KW-1185">Reference proteome</keyword>
<dbReference type="OrthoDB" id="5245163at2"/>
<dbReference type="PANTHER" id="PTHR42982">
    <property type="entry name" value="SEC-INDEPENDENT PROTEIN TRANSLOCASE PROTEIN TATA"/>
    <property type="match status" value="1"/>
</dbReference>
<keyword evidence="5 9" id="KW-0653">Protein transport</keyword>
<dbReference type="EMBL" id="CP015622">
    <property type="protein sequence ID" value="ANE05160.1"/>
    <property type="molecule type" value="Genomic_DNA"/>
</dbReference>
<organism evidence="10 11">
    <name type="scientific">Corynebacterium crudilactis</name>
    <dbReference type="NCBI Taxonomy" id="1652495"/>
    <lineage>
        <taxon>Bacteria</taxon>
        <taxon>Bacillati</taxon>
        <taxon>Actinomycetota</taxon>
        <taxon>Actinomycetes</taxon>
        <taxon>Mycobacteriales</taxon>
        <taxon>Corynebacteriaceae</taxon>
        <taxon>Corynebacterium</taxon>
    </lineage>
</organism>
<evidence type="ECO:0000313" key="10">
    <source>
        <dbReference type="EMBL" id="ANE05160.1"/>
    </source>
</evidence>
<accession>A0A172QX01</accession>
<dbReference type="Pfam" id="PF02416">
    <property type="entry name" value="TatA_B_E"/>
    <property type="match status" value="1"/>
</dbReference>
<evidence type="ECO:0000256" key="8">
    <source>
        <dbReference type="ARBA" id="ARBA00023136"/>
    </source>
</evidence>
<sequence>MTPAGPAQLLIVALVVIVLFGSNKLPDVARSLGRSMRIFKSEIKEMNKDAIESSEQSVKN</sequence>
<evidence type="ECO:0000313" key="11">
    <source>
        <dbReference type="Proteomes" id="UP000076929"/>
    </source>
</evidence>
<evidence type="ECO:0000256" key="1">
    <source>
        <dbReference type="ARBA" id="ARBA00004162"/>
    </source>
</evidence>
<comment type="function">
    <text evidence="9">Part of the twin-arginine translocation (Tat) system that transports large folded proteins containing a characteristic twin-arginine motif in their signal peptide across membranes. TatA could form the protein-conducting channel of the Tat system.</text>
</comment>
<keyword evidence="8 9" id="KW-0472">Membrane</keyword>
<dbReference type="GO" id="GO:0008320">
    <property type="term" value="F:protein transmembrane transporter activity"/>
    <property type="evidence" value="ECO:0007669"/>
    <property type="project" value="UniProtKB-UniRule"/>
</dbReference>
<dbReference type="GO" id="GO:0033281">
    <property type="term" value="C:TAT protein transport complex"/>
    <property type="evidence" value="ECO:0007669"/>
    <property type="project" value="UniProtKB-UniRule"/>
</dbReference>
<reference evidence="10 11" key="1">
    <citation type="submission" date="2016-05" db="EMBL/GenBank/DDBJ databases">
        <title>Complete genome sequence of Corynebacterium crudilactis, a new Corynebacterium species isolated from raw cow's milk.</title>
        <authorList>
            <person name="Christian R."/>
            <person name="Zimmermann J."/>
            <person name="Lipski A."/>
            <person name="Kalinowski J."/>
        </authorList>
    </citation>
    <scope>NUCLEOTIDE SEQUENCE [LARGE SCALE GENOMIC DNA]</scope>
    <source>
        <strain evidence="10 11">JZ16</strain>
    </source>
</reference>